<feature type="chain" id="PRO_5002348851" description="Serine-threonine/tyrosine-protein kinase catalytic domain-containing protein" evidence="6">
    <location>
        <begin position="25"/>
        <end position="155"/>
    </location>
</feature>
<evidence type="ECO:0000256" key="1">
    <source>
        <dbReference type="ARBA" id="ARBA00004167"/>
    </source>
</evidence>
<evidence type="ECO:0000256" key="6">
    <source>
        <dbReference type="SAM" id="SignalP"/>
    </source>
</evidence>
<evidence type="ECO:0000256" key="5">
    <source>
        <dbReference type="ARBA" id="ARBA00023136"/>
    </source>
</evidence>
<dbReference type="Gene3D" id="1.10.510.10">
    <property type="entry name" value="Transferase(Phosphotransferase) domain 1"/>
    <property type="match status" value="1"/>
</dbReference>
<evidence type="ECO:0000313" key="8">
    <source>
        <dbReference type="Proteomes" id="UP000032180"/>
    </source>
</evidence>
<dbReference type="STRING" id="77586.A0A0D9WMA1"/>
<dbReference type="PANTHER" id="PTHR47974:SF1">
    <property type="entry name" value="PROTEIN KINASE DOMAIN-CONTAINING PROTEIN"/>
    <property type="match status" value="1"/>
</dbReference>
<keyword evidence="2" id="KW-0812">Transmembrane</keyword>
<keyword evidence="3 6" id="KW-0732">Signal</keyword>
<reference evidence="8" key="2">
    <citation type="submission" date="2013-12" db="EMBL/GenBank/DDBJ databases">
        <authorList>
            <person name="Yu Y."/>
            <person name="Lee S."/>
            <person name="de Baynast K."/>
            <person name="Wissotski M."/>
            <person name="Liu L."/>
            <person name="Talag J."/>
            <person name="Goicoechea J."/>
            <person name="Angelova A."/>
            <person name="Jetty R."/>
            <person name="Kudrna D."/>
            <person name="Golser W."/>
            <person name="Rivera L."/>
            <person name="Zhang J."/>
            <person name="Wing R."/>
        </authorList>
    </citation>
    <scope>NUCLEOTIDE SEQUENCE</scope>
</reference>
<name>A0A0D9WMA1_9ORYZ</name>
<dbReference type="EnsemblPlants" id="LPERR06G03950.1">
    <property type="protein sequence ID" value="LPERR06G03950.1"/>
    <property type="gene ID" value="LPERR06G03950"/>
</dbReference>
<dbReference type="Gramene" id="LPERR06G03950.1">
    <property type="protein sequence ID" value="LPERR06G03950.1"/>
    <property type="gene ID" value="LPERR06G03950"/>
</dbReference>
<evidence type="ECO:0000313" key="7">
    <source>
        <dbReference type="EnsemblPlants" id="LPERR06G03950.1"/>
    </source>
</evidence>
<dbReference type="GO" id="GO:0016020">
    <property type="term" value="C:membrane"/>
    <property type="evidence" value="ECO:0007669"/>
    <property type="project" value="UniProtKB-SubCell"/>
</dbReference>
<evidence type="ECO:0000256" key="2">
    <source>
        <dbReference type="ARBA" id="ARBA00022692"/>
    </source>
</evidence>
<reference evidence="7 8" key="1">
    <citation type="submission" date="2012-08" db="EMBL/GenBank/DDBJ databases">
        <title>Oryza genome evolution.</title>
        <authorList>
            <person name="Wing R.A."/>
        </authorList>
    </citation>
    <scope>NUCLEOTIDE SEQUENCE</scope>
</reference>
<keyword evidence="5" id="KW-0472">Membrane</keyword>
<sequence length="155" mass="17385">MAIRGIHIFTTIANFLLMLTIALANESKSFISRSSSISPQDDITTILVSPNGDFSCGFYKVATNAFTFSIWFTRSSEKTVAWTATVKHTVDILKQKLSSEDQSWLLEFVDCRLDGEFNNTQATILLNIAVSCVEEDRRRRPTMSTVAEILLSHVE</sequence>
<evidence type="ECO:0000256" key="3">
    <source>
        <dbReference type="ARBA" id="ARBA00022729"/>
    </source>
</evidence>
<dbReference type="HOGENOM" id="CLU_1698058_0_0_1"/>
<accession>A0A0D9WMA1</accession>
<dbReference type="Proteomes" id="UP000032180">
    <property type="component" value="Chromosome 6"/>
</dbReference>
<keyword evidence="4" id="KW-1133">Transmembrane helix</keyword>
<dbReference type="AlphaFoldDB" id="A0A0D9WMA1"/>
<organism evidence="7 8">
    <name type="scientific">Leersia perrieri</name>
    <dbReference type="NCBI Taxonomy" id="77586"/>
    <lineage>
        <taxon>Eukaryota</taxon>
        <taxon>Viridiplantae</taxon>
        <taxon>Streptophyta</taxon>
        <taxon>Embryophyta</taxon>
        <taxon>Tracheophyta</taxon>
        <taxon>Spermatophyta</taxon>
        <taxon>Magnoliopsida</taxon>
        <taxon>Liliopsida</taxon>
        <taxon>Poales</taxon>
        <taxon>Poaceae</taxon>
        <taxon>BOP clade</taxon>
        <taxon>Oryzoideae</taxon>
        <taxon>Oryzeae</taxon>
        <taxon>Oryzinae</taxon>
        <taxon>Leersia</taxon>
    </lineage>
</organism>
<proteinExistence type="predicted"/>
<feature type="signal peptide" evidence="6">
    <location>
        <begin position="1"/>
        <end position="24"/>
    </location>
</feature>
<reference evidence="7" key="3">
    <citation type="submission" date="2015-04" db="UniProtKB">
        <authorList>
            <consortium name="EnsemblPlants"/>
        </authorList>
    </citation>
    <scope>IDENTIFICATION</scope>
</reference>
<dbReference type="PANTHER" id="PTHR47974">
    <property type="entry name" value="OS07G0415500 PROTEIN"/>
    <property type="match status" value="1"/>
</dbReference>
<evidence type="ECO:0008006" key="9">
    <source>
        <dbReference type="Google" id="ProtNLM"/>
    </source>
</evidence>
<comment type="subcellular location">
    <subcellularLocation>
        <location evidence="1">Membrane</location>
        <topology evidence="1">Single-pass membrane protein</topology>
    </subcellularLocation>
</comment>
<evidence type="ECO:0000256" key="4">
    <source>
        <dbReference type="ARBA" id="ARBA00022989"/>
    </source>
</evidence>
<keyword evidence="8" id="KW-1185">Reference proteome</keyword>
<protein>
    <recommendedName>
        <fullName evidence="9">Serine-threonine/tyrosine-protein kinase catalytic domain-containing protein</fullName>
    </recommendedName>
</protein>